<dbReference type="EC" id="5.1.1.7" evidence="3"/>
<reference evidence="8 9" key="1">
    <citation type="submission" date="2019-08" db="EMBL/GenBank/DDBJ databases">
        <authorList>
            <person name="Alioto T."/>
            <person name="Alioto T."/>
            <person name="Gomez Garrido J."/>
        </authorList>
    </citation>
    <scope>NUCLEOTIDE SEQUENCE [LARGE SCALE GENOMIC DNA]</scope>
</reference>
<evidence type="ECO:0000256" key="7">
    <source>
        <dbReference type="ARBA" id="ARBA00051712"/>
    </source>
</evidence>
<dbReference type="InterPro" id="IPR001653">
    <property type="entry name" value="DAP_epimerase_DapF"/>
</dbReference>
<evidence type="ECO:0000256" key="6">
    <source>
        <dbReference type="ARBA" id="ARBA00023235"/>
    </source>
</evidence>
<keyword evidence="5" id="KW-0457">Lysine biosynthesis</keyword>
<dbReference type="EMBL" id="CABPRJ010000176">
    <property type="protein sequence ID" value="VVC27538.1"/>
    <property type="molecule type" value="Genomic_DNA"/>
</dbReference>
<dbReference type="UniPathway" id="UPA00034">
    <property type="reaction ID" value="UER00025"/>
</dbReference>
<dbReference type="InterPro" id="IPR018510">
    <property type="entry name" value="DAP_epimerase_AS"/>
</dbReference>
<keyword evidence="4" id="KW-0028">Amino-acid biosynthesis</keyword>
<evidence type="ECO:0000256" key="2">
    <source>
        <dbReference type="ARBA" id="ARBA00010219"/>
    </source>
</evidence>
<dbReference type="GO" id="GO:0005829">
    <property type="term" value="C:cytosol"/>
    <property type="evidence" value="ECO:0007669"/>
    <property type="project" value="TreeGrafter"/>
</dbReference>
<dbReference type="GO" id="GO:0009089">
    <property type="term" value="P:lysine biosynthetic process via diaminopimelate"/>
    <property type="evidence" value="ECO:0007669"/>
    <property type="project" value="UniProtKB-UniPathway"/>
</dbReference>
<dbReference type="Gene3D" id="3.10.310.10">
    <property type="entry name" value="Diaminopimelate Epimerase, Chain A, domain 1"/>
    <property type="match status" value="2"/>
</dbReference>
<dbReference type="NCBIfam" id="TIGR00652">
    <property type="entry name" value="DapF"/>
    <property type="match status" value="1"/>
</dbReference>
<dbReference type="Proteomes" id="UP000325440">
    <property type="component" value="Unassembled WGS sequence"/>
</dbReference>
<dbReference type="PROSITE" id="PS01326">
    <property type="entry name" value="DAP_EPIMERASE"/>
    <property type="match status" value="1"/>
</dbReference>
<evidence type="ECO:0000256" key="1">
    <source>
        <dbReference type="ARBA" id="ARBA00005196"/>
    </source>
</evidence>
<comment type="pathway">
    <text evidence="1">Amino-acid biosynthesis; L-lysine biosynthesis via DAP pathway; DL-2,6-diaminopimelate from LL-2,6-diaminopimelate: step 1/1.</text>
</comment>
<dbReference type="PANTHER" id="PTHR31689:SF0">
    <property type="entry name" value="DIAMINOPIMELATE EPIMERASE"/>
    <property type="match status" value="1"/>
</dbReference>
<keyword evidence="9" id="KW-1185">Reference proteome</keyword>
<dbReference type="AlphaFoldDB" id="A0A5E4M9N2"/>
<sequence length="260" mass="28714">MMWQLLTKMHGSGNNFVIIDSRLVDNVNRDYKKIANNSNCDQVIVVTNSNVADCFMHIYNADGSKVETCGNAARCVGYLIMLEKGTEYATIELMNERILECFKAGNKSIKINMGKPSLKWYEIPLSTECDTLHLPIELGVLKDPVAVNIGNPHMIFFVDSIDKIPLLNLAPQLETHILFPKKTNVSIAQIDKSGEINLQVWERGTGITASCGSAACAAFVASVLRGYITAQQTSVNFLGGNLSIEWTDNVFMTGDVEFIQ</sequence>
<dbReference type="OrthoDB" id="8114223at2759"/>
<protein>
    <recommendedName>
        <fullName evidence="3">diaminopimelate epimerase</fullName>
        <ecNumber evidence="3">5.1.1.7</ecNumber>
    </recommendedName>
</protein>
<accession>A0A5E4M9N2</accession>
<dbReference type="SUPFAM" id="SSF54506">
    <property type="entry name" value="Diaminopimelate epimerase-like"/>
    <property type="match status" value="2"/>
</dbReference>
<keyword evidence="6" id="KW-0413">Isomerase</keyword>
<comment type="catalytic activity">
    <reaction evidence="7">
        <text>(2S,6S)-2,6-diaminopimelate = meso-2,6-diaminopimelate</text>
        <dbReference type="Rhea" id="RHEA:15393"/>
        <dbReference type="ChEBI" id="CHEBI:57609"/>
        <dbReference type="ChEBI" id="CHEBI:57791"/>
        <dbReference type="EC" id="5.1.1.7"/>
    </reaction>
</comment>
<evidence type="ECO:0000256" key="3">
    <source>
        <dbReference type="ARBA" id="ARBA00013080"/>
    </source>
</evidence>
<evidence type="ECO:0000313" key="9">
    <source>
        <dbReference type="Proteomes" id="UP000325440"/>
    </source>
</evidence>
<evidence type="ECO:0000256" key="4">
    <source>
        <dbReference type="ARBA" id="ARBA00022605"/>
    </source>
</evidence>
<dbReference type="GO" id="GO:0008837">
    <property type="term" value="F:diaminopimelate epimerase activity"/>
    <property type="evidence" value="ECO:0007669"/>
    <property type="project" value="UniProtKB-EC"/>
</dbReference>
<dbReference type="Pfam" id="PF01678">
    <property type="entry name" value="DAP_epimerase"/>
    <property type="match status" value="2"/>
</dbReference>
<comment type="similarity">
    <text evidence="2">Belongs to the diaminopimelate epimerase family.</text>
</comment>
<dbReference type="PANTHER" id="PTHR31689">
    <property type="entry name" value="DIAMINOPIMELATE EPIMERASE, CHLOROPLASTIC"/>
    <property type="match status" value="1"/>
</dbReference>
<evidence type="ECO:0000256" key="5">
    <source>
        <dbReference type="ARBA" id="ARBA00023154"/>
    </source>
</evidence>
<evidence type="ECO:0000313" key="8">
    <source>
        <dbReference type="EMBL" id="VVC27538.1"/>
    </source>
</evidence>
<organism evidence="8 9">
    <name type="scientific">Cinara cedri</name>
    <dbReference type="NCBI Taxonomy" id="506608"/>
    <lineage>
        <taxon>Eukaryota</taxon>
        <taxon>Metazoa</taxon>
        <taxon>Ecdysozoa</taxon>
        <taxon>Arthropoda</taxon>
        <taxon>Hexapoda</taxon>
        <taxon>Insecta</taxon>
        <taxon>Pterygota</taxon>
        <taxon>Neoptera</taxon>
        <taxon>Paraneoptera</taxon>
        <taxon>Hemiptera</taxon>
        <taxon>Sternorrhyncha</taxon>
        <taxon>Aphidomorpha</taxon>
        <taxon>Aphidoidea</taxon>
        <taxon>Aphididae</taxon>
        <taxon>Lachninae</taxon>
        <taxon>Cinara</taxon>
    </lineage>
</organism>
<dbReference type="HAMAP" id="MF_00197">
    <property type="entry name" value="DAP_epimerase"/>
    <property type="match status" value="1"/>
</dbReference>
<name>A0A5E4M9N2_9HEMI</name>
<proteinExistence type="inferred from homology"/>
<gene>
    <name evidence="8" type="ORF">CINCED_3A021459</name>
</gene>